<feature type="non-terminal residue" evidence="12">
    <location>
        <position position="1"/>
    </location>
</feature>
<dbReference type="PANTHER" id="PTHR12231">
    <property type="entry name" value="CTX-RELATED TYPE I TRANSMEMBRANE PROTEIN"/>
    <property type="match status" value="1"/>
</dbReference>
<evidence type="ECO:0000256" key="8">
    <source>
        <dbReference type="ARBA" id="ARBA00023157"/>
    </source>
</evidence>
<dbReference type="InterPro" id="IPR003598">
    <property type="entry name" value="Ig_sub2"/>
</dbReference>
<protein>
    <submittedName>
        <fullName evidence="12">Down syndrome cell adhesion molecule homolog</fullName>
    </submittedName>
</protein>
<evidence type="ECO:0000256" key="6">
    <source>
        <dbReference type="ARBA" id="ARBA00022989"/>
    </source>
</evidence>
<dbReference type="PROSITE" id="PS50835">
    <property type="entry name" value="IG_LIKE"/>
    <property type="match status" value="3"/>
</dbReference>
<dbReference type="InterPro" id="IPR013098">
    <property type="entry name" value="Ig_I-set"/>
</dbReference>
<keyword evidence="3" id="KW-0732">Signal</keyword>
<evidence type="ECO:0000256" key="9">
    <source>
        <dbReference type="ARBA" id="ARBA00023319"/>
    </source>
</evidence>
<dbReference type="SUPFAM" id="SSF48726">
    <property type="entry name" value="Immunoglobulin"/>
    <property type="match status" value="2"/>
</dbReference>
<keyword evidence="8" id="KW-1015">Disulfide bond</keyword>
<keyword evidence="9" id="KW-0393">Immunoglobulin domain</keyword>
<dbReference type="InterPro" id="IPR007110">
    <property type="entry name" value="Ig-like_dom"/>
</dbReference>
<keyword evidence="5" id="KW-0130">Cell adhesion</keyword>
<dbReference type="Gene3D" id="2.60.40.10">
    <property type="entry name" value="Immunoglobulins"/>
    <property type="match status" value="2"/>
</dbReference>
<dbReference type="InterPro" id="IPR051170">
    <property type="entry name" value="Neural/epithelial_adhesion"/>
</dbReference>
<dbReference type="FunFam" id="2.60.40.10:FF:001049">
    <property type="entry name" value="Down syndrome cell adhesion molecule-like protein Dscam2"/>
    <property type="match status" value="1"/>
</dbReference>
<evidence type="ECO:0000313" key="13">
    <source>
        <dbReference type="Proteomes" id="UP000886998"/>
    </source>
</evidence>
<proteinExistence type="predicted"/>
<feature type="region of interest" description="Disordered" evidence="10">
    <location>
        <begin position="43"/>
        <end position="96"/>
    </location>
</feature>
<name>A0A8X6MI92_9ARAC</name>
<dbReference type="GO" id="GO:0007155">
    <property type="term" value="P:cell adhesion"/>
    <property type="evidence" value="ECO:0007669"/>
    <property type="project" value="UniProtKB-KW"/>
</dbReference>
<evidence type="ECO:0000256" key="3">
    <source>
        <dbReference type="ARBA" id="ARBA00022729"/>
    </source>
</evidence>
<dbReference type="SMART" id="SM00408">
    <property type="entry name" value="IGc2"/>
    <property type="match status" value="2"/>
</dbReference>
<dbReference type="CDD" id="cd20957">
    <property type="entry name" value="IgC2_3_Dscam"/>
    <property type="match status" value="1"/>
</dbReference>
<evidence type="ECO:0000313" key="12">
    <source>
        <dbReference type="EMBL" id="GFS54561.1"/>
    </source>
</evidence>
<feature type="domain" description="Ig-like" evidence="11">
    <location>
        <begin position="230"/>
        <end position="323"/>
    </location>
</feature>
<evidence type="ECO:0000256" key="2">
    <source>
        <dbReference type="ARBA" id="ARBA00022692"/>
    </source>
</evidence>
<dbReference type="GO" id="GO:0016020">
    <property type="term" value="C:membrane"/>
    <property type="evidence" value="ECO:0007669"/>
    <property type="project" value="UniProtKB-SubCell"/>
</dbReference>
<dbReference type="SMART" id="SM00409">
    <property type="entry name" value="IG"/>
    <property type="match status" value="2"/>
</dbReference>
<dbReference type="InterPro" id="IPR003599">
    <property type="entry name" value="Ig_sub"/>
</dbReference>
<evidence type="ECO:0000256" key="5">
    <source>
        <dbReference type="ARBA" id="ARBA00022889"/>
    </source>
</evidence>
<feature type="domain" description="Ig-like" evidence="11">
    <location>
        <begin position="138"/>
        <end position="226"/>
    </location>
</feature>
<comment type="subcellular location">
    <subcellularLocation>
        <location evidence="1">Membrane</location>
        <topology evidence="1">Single-pass membrane protein</topology>
    </subcellularLocation>
</comment>
<sequence length="362" mass="40312">MVSGVNLASSFFVRRPLHVPKGTATYHYTNAMPLYLRGWGEKGGGPNPVKGKRTSVDGPRHPKHPESGAEGRWKISVHREEQHRRKKNRERSHRDRLICDPSFPERKVNHCEIKREKKGKGEITKERGISGCNGMLSPLQVSLLPPHQILNTGQEATFTCNVTGYPVHTISWKKDQRQIVASNRVQLLSRDVLHIVSLRREDRGMYQCFVYNDNDGAQGTAELKISDVPPSVISVFPEQTAHSGSSVPLKCTATGNPPPHVTWYLDGSVIGRTGRISLGDYITEHAHVVSYLNISEVRVEDGGEYKCQVSNDVGTTSHSARLNVYGPIFVRPMGNVTAISGEDLSVRCPYGGYPIKAVRWFK</sequence>
<feature type="domain" description="Ig-like" evidence="11">
    <location>
        <begin position="327"/>
        <end position="362"/>
    </location>
</feature>
<dbReference type="SMART" id="SM00406">
    <property type="entry name" value="IGv"/>
    <property type="match status" value="2"/>
</dbReference>
<organism evidence="12 13">
    <name type="scientific">Trichonephila inaurata madagascariensis</name>
    <dbReference type="NCBI Taxonomy" id="2747483"/>
    <lineage>
        <taxon>Eukaryota</taxon>
        <taxon>Metazoa</taxon>
        <taxon>Ecdysozoa</taxon>
        <taxon>Arthropoda</taxon>
        <taxon>Chelicerata</taxon>
        <taxon>Arachnida</taxon>
        <taxon>Araneae</taxon>
        <taxon>Araneomorphae</taxon>
        <taxon>Entelegynae</taxon>
        <taxon>Araneoidea</taxon>
        <taxon>Nephilidae</taxon>
        <taxon>Trichonephila</taxon>
        <taxon>Trichonephila inaurata</taxon>
    </lineage>
</organism>
<feature type="compositionally biased region" description="Basic and acidic residues" evidence="10">
    <location>
        <begin position="54"/>
        <end position="83"/>
    </location>
</feature>
<reference evidence="12" key="1">
    <citation type="submission" date="2020-08" db="EMBL/GenBank/DDBJ databases">
        <title>Multicomponent nature underlies the extraordinary mechanical properties of spider dragline silk.</title>
        <authorList>
            <person name="Kono N."/>
            <person name="Nakamura H."/>
            <person name="Mori M."/>
            <person name="Yoshida Y."/>
            <person name="Ohtoshi R."/>
            <person name="Malay A.D."/>
            <person name="Moran D.A.P."/>
            <person name="Tomita M."/>
            <person name="Numata K."/>
            <person name="Arakawa K."/>
        </authorList>
    </citation>
    <scope>NUCLEOTIDE SEQUENCE</scope>
</reference>
<comment type="caution">
    <text evidence="12">The sequence shown here is derived from an EMBL/GenBank/DDBJ whole genome shotgun (WGS) entry which is preliminary data.</text>
</comment>
<dbReference type="Pfam" id="PF07679">
    <property type="entry name" value="I-set"/>
    <property type="match status" value="2"/>
</dbReference>
<dbReference type="EMBL" id="BMAV01026935">
    <property type="protein sequence ID" value="GFS54561.1"/>
    <property type="molecule type" value="Genomic_DNA"/>
</dbReference>
<dbReference type="InterPro" id="IPR013106">
    <property type="entry name" value="Ig_V-set"/>
</dbReference>
<evidence type="ECO:0000256" key="4">
    <source>
        <dbReference type="ARBA" id="ARBA00022737"/>
    </source>
</evidence>
<gene>
    <name evidence="12" type="primary">DSCAM</name>
    <name evidence="12" type="ORF">TNIN_352371</name>
</gene>
<evidence type="ECO:0000256" key="10">
    <source>
        <dbReference type="SAM" id="MobiDB-lite"/>
    </source>
</evidence>
<keyword evidence="6" id="KW-1133">Transmembrane helix</keyword>
<accession>A0A8X6MI92</accession>
<evidence type="ECO:0000259" key="11">
    <source>
        <dbReference type="PROSITE" id="PS50835"/>
    </source>
</evidence>
<dbReference type="PANTHER" id="PTHR12231:SF253">
    <property type="entry name" value="DPR-INTERACTING PROTEIN ETA, ISOFORM B-RELATED"/>
    <property type="match status" value="1"/>
</dbReference>
<evidence type="ECO:0000256" key="1">
    <source>
        <dbReference type="ARBA" id="ARBA00004167"/>
    </source>
</evidence>
<keyword evidence="13" id="KW-1185">Reference proteome</keyword>
<keyword evidence="4" id="KW-0677">Repeat</keyword>
<dbReference type="InterPro" id="IPR036179">
    <property type="entry name" value="Ig-like_dom_sf"/>
</dbReference>
<dbReference type="OrthoDB" id="152385at2759"/>
<dbReference type="AlphaFoldDB" id="A0A8X6MI92"/>
<keyword evidence="2" id="KW-0812">Transmembrane</keyword>
<dbReference type="InterPro" id="IPR013783">
    <property type="entry name" value="Ig-like_fold"/>
</dbReference>
<keyword evidence="7" id="KW-0472">Membrane</keyword>
<dbReference type="CDD" id="cd20956">
    <property type="entry name" value="IgI_4_Dscam"/>
    <property type="match status" value="1"/>
</dbReference>
<dbReference type="FunFam" id="2.60.40.10:FF:000017">
    <property type="entry name" value="Down syndrome cell adhesion molecule b"/>
    <property type="match status" value="1"/>
</dbReference>
<evidence type="ECO:0000256" key="7">
    <source>
        <dbReference type="ARBA" id="ARBA00023136"/>
    </source>
</evidence>
<dbReference type="Proteomes" id="UP000886998">
    <property type="component" value="Unassembled WGS sequence"/>
</dbReference>